<keyword evidence="2" id="KW-1185">Reference proteome</keyword>
<sequence length="153" mass="16988">MLSGLNSFQKRCSGLLLCKPLVNSGLDSDSLKWTPNYRQTLPPPPPPHASRPSCVVSFIKFRWISIAYKLLSCRAHSRPLQASLHHTPDYTENPLTPSSHTLTVRGWEGEWREEEEVGVRCDGCNSTVQVSLCGRCGRRDEGEKVGIVGTVRG</sequence>
<dbReference type="Proteomes" id="UP001153269">
    <property type="component" value="Unassembled WGS sequence"/>
</dbReference>
<reference evidence="1" key="1">
    <citation type="submission" date="2020-03" db="EMBL/GenBank/DDBJ databases">
        <authorList>
            <person name="Weist P."/>
        </authorList>
    </citation>
    <scope>NUCLEOTIDE SEQUENCE</scope>
</reference>
<evidence type="ECO:0000313" key="2">
    <source>
        <dbReference type="Proteomes" id="UP001153269"/>
    </source>
</evidence>
<proteinExistence type="predicted"/>
<accession>A0A9N7VP95</accession>
<name>A0A9N7VP95_PLEPL</name>
<gene>
    <name evidence="1" type="ORF">PLEPLA_LOCUS42419</name>
</gene>
<dbReference type="AlphaFoldDB" id="A0A9N7VP95"/>
<evidence type="ECO:0000313" key="1">
    <source>
        <dbReference type="EMBL" id="CAB1454653.1"/>
    </source>
</evidence>
<organism evidence="1 2">
    <name type="scientific">Pleuronectes platessa</name>
    <name type="common">European plaice</name>
    <dbReference type="NCBI Taxonomy" id="8262"/>
    <lineage>
        <taxon>Eukaryota</taxon>
        <taxon>Metazoa</taxon>
        <taxon>Chordata</taxon>
        <taxon>Craniata</taxon>
        <taxon>Vertebrata</taxon>
        <taxon>Euteleostomi</taxon>
        <taxon>Actinopterygii</taxon>
        <taxon>Neopterygii</taxon>
        <taxon>Teleostei</taxon>
        <taxon>Neoteleostei</taxon>
        <taxon>Acanthomorphata</taxon>
        <taxon>Carangaria</taxon>
        <taxon>Pleuronectiformes</taxon>
        <taxon>Pleuronectoidei</taxon>
        <taxon>Pleuronectidae</taxon>
        <taxon>Pleuronectes</taxon>
    </lineage>
</organism>
<comment type="caution">
    <text evidence="1">The sequence shown here is derived from an EMBL/GenBank/DDBJ whole genome shotgun (WGS) entry which is preliminary data.</text>
</comment>
<dbReference type="EMBL" id="CADEAL010004221">
    <property type="protein sequence ID" value="CAB1454653.1"/>
    <property type="molecule type" value="Genomic_DNA"/>
</dbReference>
<protein>
    <submittedName>
        <fullName evidence="1">Uncharacterized protein</fullName>
    </submittedName>
</protein>